<evidence type="ECO:0000256" key="1">
    <source>
        <dbReference type="ARBA" id="ARBA00022737"/>
    </source>
</evidence>
<comment type="caution">
    <text evidence="5">The sequence shown here is derived from an EMBL/GenBank/DDBJ whole genome shotgun (WGS) entry which is preliminary data.</text>
</comment>
<sequence>MAITRSVKKGHDPPAPKYNQSSVVKHVPKKLSKPKALPRRRVAQEKNVDRLTSLPLELFKMITEGLVRDMSRMVYYHSFRRRKLYDPDRWPRTLLSRKIATDGSEEMVHMFWARKPFMDEEELSQALIHMCLSGRHDKAKKAAILIKSGASVEKYCEYNGTTPLEAAITTGPPELLRFLLQNGGSPTATIVERYNSCKKYRSDPSIKALDSGKIDSMKELLQHCKWEVATKANMLLEAVNKDSVDMVKVLASPDHFDPTSSRRAVNMGPAAVRQACANFKTEVVDVLLAHGCQ</sequence>
<evidence type="ECO:0000313" key="5">
    <source>
        <dbReference type="EMBL" id="KAK7515591.1"/>
    </source>
</evidence>
<reference evidence="5 6" key="1">
    <citation type="submission" date="2024-04" db="EMBL/GenBank/DDBJ databases">
        <title>Phyllosticta paracitricarpa is synonymous to the EU quarantine fungus P. citricarpa based on phylogenomic analyses.</title>
        <authorList>
            <consortium name="Lawrence Berkeley National Laboratory"/>
            <person name="Van Ingen-Buijs V.A."/>
            <person name="Van Westerhoven A.C."/>
            <person name="Haridas S."/>
            <person name="Skiadas P."/>
            <person name="Martin F."/>
            <person name="Groenewald J.Z."/>
            <person name="Crous P.W."/>
            <person name="Seidl M.F."/>
        </authorList>
    </citation>
    <scope>NUCLEOTIDE SEQUENCE [LARGE SCALE GENOMIC DNA]</scope>
    <source>
        <strain evidence="5 6">CBS 123371</strain>
    </source>
</reference>
<dbReference type="PROSITE" id="PS50088">
    <property type="entry name" value="ANK_REPEAT"/>
    <property type="match status" value="1"/>
</dbReference>
<dbReference type="InterPro" id="IPR002110">
    <property type="entry name" value="Ankyrin_rpt"/>
</dbReference>
<gene>
    <name evidence="5" type="ORF">IWZ03DRAFT_415602</name>
</gene>
<dbReference type="EMBL" id="JBBPHU010000007">
    <property type="protein sequence ID" value="KAK7515591.1"/>
    <property type="molecule type" value="Genomic_DNA"/>
</dbReference>
<evidence type="ECO:0000313" key="6">
    <source>
        <dbReference type="Proteomes" id="UP001363622"/>
    </source>
</evidence>
<keyword evidence="6" id="KW-1185">Reference proteome</keyword>
<evidence type="ECO:0000256" key="4">
    <source>
        <dbReference type="SAM" id="MobiDB-lite"/>
    </source>
</evidence>
<keyword evidence="1" id="KW-0677">Repeat</keyword>
<feature type="repeat" description="ANK" evidence="3">
    <location>
        <begin position="159"/>
        <end position="183"/>
    </location>
</feature>
<evidence type="ECO:0000256" key="3">
    <source>
        <dbReference type="PROSITE-ProRule" id="PRU00023"/>
    </source>
</evidence>
<name>A0ABR1KNM3_9PEZI</name>
<dbReference type="PANTHER" id="PTHR24198:SF165">
    <property type="entry name" value="ANKYRIN REPEAT-CONTAINING PROTEIN-RELATED"/>
    <property type="match status" value="1"/>
</dbReference>
<dbReference type="Proteomes" id="UP001363622">
    <property type="component" value="Unassembled WGS sequence"/>
</dbReference>
<dbReference type="PROSITE" id="PS50297">
    <property type="entry name" value="ANK_REP_REGION"/>
    <property type="match status" value="1"/>
</dbReference>
<proteinExistence type="predicted"/>
<keyword evidence="2 3" id="KW-0040">ANK repeat</keyword>
<dbReference type="PANTHER" id="PTHR24198">
    <property type="entry name" value="ANKYRIN REPEAT AND PROTEIN KINASE DOMAIN-CONTAINING PROTEIN"/>
    <property type="match status" value="1"/>
</dbReference>
<evidence type="ECO:0000256" key="2">
    <source>
        <dbReference type="ARBA" id="ARBA00023043"/>
    </source>
</evidence>
<feature type="compositionally biased region" description="Basic residues" evidence="4">
    <location>
        <begin position="26"/>
        <end position="39"/>
    </location>
</feature>
<dbReference type="Gene3D" id="1.25.40.20">
    <property type="entry name" value="Ankyrin repeat-containing domain"/>
    <property type="match status" value="1"/>
</dbReference>
<dbReference type="InterPro" id="IPR036770">
    <property type="entry name" value="Ankyrin_rpt-contain_sf"/>
</dbReference>
<organism evidence="5 6">
    <name type="scientific">Phyllosticta citriasiana</name>
    <dbReference type="NCBI Taxonomy" id="595635"/>
    <lineage>
        <taxon>Eukaryota</taxon>
        <taxon>Fungi</taxon>
        <taxon>Dikarya</taxon>
        <taxon>Ascomycota</taxon>
        <taxon>Pezizomycotina</taxon>
        <taxon>Dothideomycetes</taxon>
        <taxon>Dothideomycetes incertae sedis</taxon>
        <taxon>Botryosphaeriales</taxon>
        <taxon>Phyllostictaceae</taxon>
        <taxon>Phyllosticta</taxon>
    </lineage>
</organism>
<feature type="region of interest" description="Disordered" evidence="4">
    <location>
        <begin position="1"/>
        <end position="39"/>
    </location>
</feature>
<dbReference type="SUPFAM" id="SSF48403">
    <property type="entry name" value="Ankyrin repeat"/>
    <property type="match status" value="1"/>
</dbReference>
<protein>
    <submittedName>
        <fullName evidence="5">Uncharacterized protein</fullName>
    </submittedName>
</protein>
<accession>A0ABR1KNM3</accession>